<dbReference type="Proteomes" id="UP000177197">
    <property type="component" value="Unassembled WGS sequence"/>
</dbReference>
<proteinExistence type="predicted"/>
<evidence type="ECO:0000313" key="2">
    <source>
        <dbReference type="Proteomes" id="UP000177197"/>
    </source>
</evidence>
<evidence type="ECO:0000313" key="1">
    <source>
        <dbReference type="EMBL" id="OGD39959.1"/>
    </source>
</evidence>
<sequence>MNSRIKVVSQTSGKRVERECEVLYKDHRILITHPIPDTYSELFIFFAHANSHGFNVVLPGKSIGVNFCQVDIPKASGRYKLAVDGSVTIEIDPAVYAVTYRALSTPSERKRWGRRRVKKSKKS</sequence>
<organism evidence="1 2">
    <name type="scientific">Candidatus Azambacteria bacterium RIFCSPLOWO2_02_FULL_44_14</name>
    <dbReference type="NCBI Taxonomy" id="1797306"/>
    <lineage>
        <taxon>Bacteria</taxon>
        <taxon>Candidatus Azamiibacteriota</taxon>
    </lineage>
</organism>
<comment type="caution">
    <text evidence="1">The sequence shown here is derived from an EMBL/GenBank/DDBJ whole genome shotgun (WGS) entry which is preliminary data.</text>
</comment>
<accession>A0A1F5CAQ6</accession>
<gene>
    <name evidence="1" type="ORF">A3I30_01980</name>
</gene>
<dbReference type="EMBL" id="MEYV01000015">
    <property type="protein sequence ID" value="OGD39959.1"/>
    <property type="molecule type" value="Genomic_DNA"/>
</dbReference>
<protein>
    <submittedName>
        <fullName evidence="1">Uncharacterized protein</fullName>
    </submittedName>
</protein>
<dbReference type="AlphaFoldDB" id="A0A1F5CAQ6"/>
<name>A0A1F5CAQ6_9BACT</name>
<reference evidence="1 2" key="1">
    <citation type="journal article" date="2016" name="Nat. Commun.">
        <title>Thousands of microbial genomes shed light on interconnected biogeochemical processes in an aquifer system.</title>
        <authorList>
            <person name="Anantharaman K."/>
            <person name="Brown C.T."/>
            <person name="Hug L.A."/>
            <person name="Sharon I."/>
            <person name="Castelle C.J."/>
            <person name="Probst A.J."/>
            <person name="Thomas B.C."/>
            <person name="Singh A."/>
            <person name="Wilkins M.J."/>
            <person name="Karaoz U."/>
            <person name="Brodie E.L."/>
            <person name="Williams K.H."/>
            <person name="Hubbard S.S."/>
            <person name="Banfield J.F."/>
        </authorList>
    </citation>
    <scope>NUCLEOTIDE SEQUENCE [LARGE SCALE GENOMIC DNA]</scope>
</reference>